<dbReference type="Proteomes" id="UP001139521">
    <property type="component" value="Unassembled WGS sequence"/>
</dbReference>
<evidence type="ECO:0000313" key="4">
    <source>
        <dbReference type="EMBL" id="MCL6219922.1"/>
    </source>
</evidence>
<protein>
    <submittedName>
        <fullName evidence="4">SDR family oxidoreductase</fullName>
    </submittedName>
</protein>
<name>A0A9X1ZRY0_9FLAO</name>
<dbReference type="PROSITE" id="PS00061">
    <property type="entry name" value="ADH_SHORT"/>
    <property type="match status" value="1"/>
</dbReference>
<comment type="similarity">
    <text evidence="1 3">Belongs to the short-chain dehydrogenases/reductases (SDR) family.</text>
</comment>
<dbReference type="InterPro" id="IPR002347">
    <property type="entry name" value="SDR_fam"/>
</dbReference>
<keyword evidence="5" id="KW-1185">Reference proteome</keyword>
<dbReference type="InterPro" id="IPR036291">
    <property type="entry name" value="NAD(P)-bd_dom_sf"/>
</dbReference>
<evidence type="ECO:0000313" key="5">
    <source>
        <dbReference type="Proteomes" id="UP001139521"/>
    </source>
</evidence>
<proteinExistence type="inferred from homology"/>
<dbReference type="Pfam" id="PF00106">
    <property type="entry name" value="adh_short"/>
    <property type="match status" value="1"/>
</dbReference>
<evidence type="ECO:0000256" key="3">
    <source>
        <dbReference type="RuleBase" id="RU000363"/>
    </source>
</evidence>
<evidence type="ECO:0000256" key="1">
    <source>
        <dbReference type="ARBA" id="ARBA00006484"/>
    </source>
</evidence>
<dbReference type="FunFam" id="3.40.50.720:FF:000047">
    <property type="entry name" value="NADP-dependent L-serine/L-allo-threonine dehydrogenase"/>
    <property type="match status" value="1"/>
</dbReference>
<sequence length="246" mass="26635">MNESIKDKVVVVTGASSGIGKSIAIQLALKGAKVVLAARCEKKLISIKQQILKENGEAAYVVTDVTKKQDLMELVDIAVQKYGQLDVMINNAGISQLSRLDELDVEGWEEMIATNLNGTLYGMAAAIPIFKAQDSGHIINIISTAGLKITPTMGVYSATKNAVRTMSETFRQESDGKIRITGISPGFVDTDFATNIKNEKMRTAILKSRDEIAIPPEAIANSVIFAMEQPKEVEIGDIIIRPAVQN</sequence>
<dbReference type="PRINTS" id="PR00080">
    <property type="entry name" value="SDRFAMILY"/>
</dbReference>
<evidence type="ECO:0000256" key="2">
    <source>
        <dbReference type="ARBA" id="ARBA00023002"/>
    </source>
</evidence>
<dbReference type="PANTHER" id="PTHR43115">
    <property type="entry name" value="DEHYDROGENASE/REDUCTASE SDR FAMILY MEMBER 11"/>
    <property type="match status" value="1"/>
</dbReference>
<dbReference type="RefSeq" id="WP_249602633.1">
    <property type="nucleotide sequence ID" value="NZ_JAKHSK010000029.1"/>
</dbReference>
<reference evidence="4" key="1">
    <citation type="submission" date="2022-01" db="EMBL/GenBank/DDBJ databases">
        <title>Genome sequencing of Zunongwangia sp. M21534 genome.</title>
        <authorList>
            <person name="Chen Y."/>
            <person name="Dong C."/>
            <person name="Shao Z."/>
        </authorList>
    </citation>
    <scope>NUCLEOTIDE SEQUENCE</scope>
    <source>
        <strain evidence="4">MCCC M21534</strain>
    </source>
</reference>
<dbReference type="SUPFAM" id="SSF51735">
    <property type="entry name" value="NAD(P)-binding Rossmann-fold domains"/>
    <property type="match status" value="1"/>
</dbReference>
<dbReference type="GO" id="GO:0016616">
    <property type="term" value="F:oxidoreductase activity, acting on the CH-OH group of donors, NAD or NADP as acceptor"/>
    <property type="evidence" value="ECO:0007669"/>
    <property type="project" value="UniProtKB-ARBA"/>
</dbReference>
<dbReference type="InterPro" id="IPR020904">
    <property type="entry name" value="Sc_DH/Rdtase_CS"/>
</dbReference>
<dbReference type="Gene3D" id="3.40.50.720">
    <property type="entry name" value="NAD(P)-binding Rossmann-like Domain"/>
    <property type="match status" value="1"/>
</dbReference>
<dbReference type="PANTHER" id="PTHR43115:SF4">
    <property type="entry name" value="DEHYDROGENASE_REDUCTASE SDR FAMILY MEMBER 11"/>
    <property type="match status" value="1"/>
</dbReference>
<gene>
    <name evidence="4" type="ORF">L1967_16640</name>
</gene>
<organism evidence="4 5">
    <name type="scientific">Zunongwangia pacifica</name>
    <dbReference type="NCBI Taxonomy" id="2911062"/>
    <lineage>
        <taxon>Bacteria</taxon>
        <taxon>Pseudomonadati</taxon>
        <taxon>Bacteroidota</taxon>
        <taxon>Flavobacteriia</taxon>
        <taxon>Flavobacteriales</taxon>
        <taxon>Flavobacteriaceae</taxon>
        <taxon>Zunongwangia</taxon>
    </lineage>
</organism>
<dbReference type="AlphaFoldDB" id="A0A9X1ZRY0"/>
<comment type="caution">
    <text evidence="4">The sequence shown here is derived from an EMBL/GenBank/DDBJ whole genome shotgun (WGS) entry which is preliminary data.</text>
</comment>
<keyword evidence="2" id="KW-0560">Oxidoreductase</keyword>
<dbReference type="EMBL" id="JAKHSK010000029">
    <property type="protein sequence ID" value="MCL6219922.1"/>
    <property type="molecule type" value="Genomic_DNA"/>
</dbReference>
<dbReference type="PRINTS" id="PR00081">
    <property type="entry name" value="GDHRDH"/>
</dbReference>
<dbReference type="CDD" id="cd05233">
    <property type="entry name" value="SDR_c"/>
    <property type="match status" value="1"/>
</dbReference>
<accession>A0A9X1ZRY0</accession>